<accession>A0A922LDK7</accession>
<dbReference type="AlphaFoldDB" id="A0A922LDK7"/>
<sequence length="66" mass="7578">MEWNGMERTKFAKICNSNLTLNLASLSIKLYFIFGSSFQMETNLNYVMILKLNRLNTCGRLAIISP</sequence>
<protein>
    <submittedName>
        <fullName evidence="1">Uncharacterized protein</fullName>
    </submittedName>
</protein>
<name>A0A922LDK7_DERFA</name>
<proteinExistence type="predicted"/>
<gene>
    <name evidence="1" type="ORF">DERF_003491</name>
</gene>
<dbReference type="Proteomes" id="UP000790347">
    <property type="component" value="Unassembled WGS sequence"/>
</dbReference>
<organism evidence="1 2">
    <name type="scientific">Dermatophagoides farinae</name>
    <name type="common">American house dust mite</name>
    <dbReference type="NCBI Taxonomy" id="6954"/>
    <lineage>
        <taxon>Eukaryota</taxon>
        <taxon>Metazoa</taxon>
        <taxon>Ecdysozoa</taxon>
        <taxon>Arthropoda</taxon>
        <taxon>Chelicerata</taxon>
        <taxon>Arachnida</taxon>
        <taxon>Acari</taxon>
        <taxon>Acariformes</taxon>
        <taxon>Sarcoptiformes</taxon>
        <taxon>Astigmata</taxon>
        <taxon>Psoroptidia</taxon>
        <taxon>Analgoidea</taxon>
        <taxon>Pyroglyphidae</taxon>
        <taxon>Dermatophagoidinae</taxon>
        <taxon>Dermatophagoides</taxon>
    </lineage>
</organism>
<evidence type="ECO:0000313" key="1">
    <source>
        <dbReference type="EMBL" id="KAH9529615.1"/>
    </source>
</evidence>
<dbReference type="EMBL" id="ASGP02000001">
    <property type="protein sequence ID" value="KAH9529615.1"/>
    <property type="molecule type" value="Genomic_DNA"/>
</dbReference>
<reference evidence="1" key="2">
    <citation type="journal article" date="2022" name="Res Sq">
        <title>Comparative Genomics Reveals Insights into the Divergent Evolution of Astigmatic Mites and Household Pest Adaptations.</title>
        <authorList>
            <person name="Xiong Q."/>
            <person name="Wan A.T.-Y."/>
            <person name="Liu X.-Y."/>
            <person name="Fung C.S.-H."/>
            <person name="Xiao X."/>
            <person name="Malainual N."/>
            <person name="Hou J."/>
            <person name="Wang L."/>
            <person name="Wang M."/>
            <person name="Yang K."/>
            <person name="Cui Y."/>
            <person name="Leung E."/>
            <person name="Nong W."/>
            <person name="Shin S.-K."/>
            <person name="Au S."/>
            <person name="Jeong K.Y."/>
            <person name="Chew F.T."/>
            <person name="Hui J."/>
            <person name="Leung T.F."/>
            <person name="Tungtrongchitr A."/>
            <person name="Zhong N."/>
            <person name="Liu Z."/>
            <person name="Tsui S."/>
        </authorList>
    </citation>
    <scope>NUCLEOTIDE SEQUENCE</scope>
    <source>
        <strain evidence="1">Derf</strain>
        <tissue evidence="1">Whole organism</tissue>
    </source>
</reference>
<evidence type="ECO:0000313" key="2">
    <source>
        <dbReference type="Proteomes" id="UP000790347"/>
    </source>
</evidence>
<keyword evidence="2" id="KW-1185">Reference proteome</keyword>
<comment type="caution">
    <text evidence="1">The sequence shown here is derived from an EMBL/GenBank/DDBJ whole genome shotgun (WGS) entry which is preliminary data.</text>
</comment>
<reference evidence="1" key="1">
    <citation type="submission" date="2013-05" db="EMBL/GenBank/DDBJ databases">
        <authorList>
            <person name="Yim A.K.Y."/>
            <person name="Chan T.F."/>
            <person name="Ji K.M."/>
            <person name="Liu X.Y."/>
            <person name="Zhou J.W."/>
            <person name="Li R.Q."/>
            <person name="Yang K.Y."/>
            <person name="Li J."/>
            <person name="Li M."/>
            <person name="Law P.T.W."/>
            <person name="Wu Y.L."/>
            <person name="Cai Z.L."/>
            <person name="Qin H."/>
            <person name="Bao Y."/>
            <person name="Leung R.K.K."/>
            <person name="Ng P.K.S."/>
            <person name="Zou J."/>
            <person name="Zhong X.J."/>
            <person name="Ran P.X."/>
            <person name="Zhong N.S."/>
            <person name="Liu Z.G."/>
            <person name="Tsui S.K.W."/>
        </authorList>
    </citation>
    <scope>NUCLEOTIDE SEQUENCE</scope>
    <source>
        <strain evidence="1">Derf</strain>
        <tissue evidence="1">Whole organism</tissue>
    </source>
</reference>